<feature type="domain" description="AMP-dependent synthetase/ligase" evidence="5">
    <location>
        <begin position="33"/>
        <end position="400"/>
    </location>
</feature>
<dbReference type="Pfam" id="PF13193">
    <property type="entry name" value="AMP-binding_C"/>
    <property type="match status" value="1"/>
</dbReference>
<dbReference type="FunFam" id="3.30.300.30:FF:000005">
    <property type="entry name" value="Acyl-coenzyme A synthetase ACSM5, mitochondrial"/>
    <property type="match status" value="1"/>
</dbReference>
<keyword evidence="2" id="KW-0436">Ligase</keyword>
<evidence type="ECO:0000313" key="8">
    <source>
        <dbReference type="Proteomes" id="UP000807825"/>
    </source>
</evidence>
<dbReference type="SUPFAM" id="SSF56801">
    <property type="entry name" value="Acetyl-CoA synthetase-like"/>
    <property type="match status" value="1"/>
</dbReference>
<dbReference type="InterPro" id="IPR000873">
    <property type="entry name" value="AMP-dep_synth/lig_dom"/>
</dbReference>
<proteinExistence type="inferred from homology"/>
<evidence type="ECO:0000256" key="3">
    <source>
        <dbReference type="ARBA" id="ARBA00022741"/>
    </source>
</evidence>
<comment type="similarity">
    <text evidence="1">Belongs to the ATP-dependent AMP-binding enzyme family.</text>
</comment>
<sequence length="558" mass="62397">MLKLGKTYEEVFESFEWQVPELYNIGVDVCDKWADQRDRKALIYEDHQGRVTDYTFAQLKRLSNQLANGLRANGIHREHRIGILLGQCPETAITHIAAYKLGAVAIPLFTLFGTDALEYRLSNSSASALVTDGPNLSKVMEIRDRLPDLRLIAVISGETPPGVTDFWKLVEKGSDEFEPVATRADDPALIIYTSGTTGPPKGALHAHRVVLGHMPGVEFPHNFFPEQGDRFWTPADWAWIGGLIDVLFPSWHHGVTVVAHRARKFDPEEAFYLMAKHKIRNAFMPPTALKMMRQVQDPRSRHNYQMRSIGSGGETLGSELLDWGKETMGLMINEFYGQTEVNLVVGNCSKLMEIRPGSMGRPIPGHSVDVVDPEGHPVLPGIVGEVAIKRPDPVMFLEYWGNPQATSEKFVNDWGLTGDLAKKDPDGYLWYVGRKDDVITSAGYRIGPAEIEDCVLKHPAVSMVAVVGCPDKLRTEIVKAFIVLKPGITSGDELVREIQDFVRTRLAAHEFPREIEFLPELPMTATGKIIRKELRRLEVEKNQRLSNAALSSENKNMA</sequence>
<reference evidence="7" key="1">
    <citation type="submission" date="2020-07" db="EMBL/GenBank/DDBJ databases">
        <title>Huge and variable diversity of episymbiotic CPR bacteria and DPANN archaea in groundwater ecosystems.</title>
        <authorList>
            <person name="He C.Y."/>
            <person name="Keren R."/>
            <person name="Whittaker M."/>
            <person name="Farag I.F."/>
            <person name="Doudna J."/>
            <person name="Cate J.H.D."/>
            <person name="Banfield J.F."/>
        </authorList>
    </citation>
    <scope>NUCLEOTIDE SEQUENCE</scope>
    <source>
        <strain evidence="7">NC_groundwater_1664_Pr3_B-0.1um_52_9</strain>
    </source>
</reference>
<dbReference type="GO" id="GO:0016405">
    <property type="term" value="F:CoA-ligase activity"/>
    <property type="evidence" value="ECO:0007669"/>
    <property type="project" value="UniProtKB-ARBA"/>
</dbReference>
<dbReference type="AlphaFoldDB" id="A0A9D6V3L5"/>
<dbReference type="InterPro" id="IPR049515">
    <property type="entry name" value="MACS_put"/>
</dbReference>
<dbReference type="GO" id="GO:0005524">
    <property type="term" value="F:ATP binding"/>
    <property type="evidence" value="ECO:0007669"/>
    <property type="project" value="UniProtKB-KW"/>
</dbReference>
<evidence type="ECO:0000256" key="1">
    <source>
        <dbReference type="ARBA" id="ARBA00006432"/>
    </source>
</evidence>
<evidence type="ECO:0000256" key="2">
    <source>
        <dbReference type="ARBA" id="ARBA00022598"/>
    </source>
</evidence>
<dbReference type="PANTHER" id="PTHR43605">
    <property type="entry name" value="ACYL-COENZYME A SYNTHETASE"/>
    <property type="match status" value="1"/>
</dbReference>
<name>A0A9D6V3L5_9BACT</name>
<dbReference type="GO" id="GO:0015645">
    <property type="term" value="F:fatty acid ligase activity"/>
    <property type="evidence" value="ECO:0007669"/>
    <property type="project" value="TreeGrafter"/>
</dbReference>
<dbReference type="InterPro" id="IPR051087">
    <property type="entry name" value="Mitochondrial_ACSM"/>
</dbReference>
<dbReference type="GO" id="GO:0006637">
    <property type="term" value="P:acyl-CoA metabolic process"/>
    <property type="evidence" value="ECO:0007669"/>
    <property type="project" value="TreeGrafter"/>
</dbReference>
<dbReference type="Pfam" id="PF00501">
    <property type="entry name" value="AMP-binding"/>
    <property type="match status" value="1"/>
</dbReference>
<evidence type="ECO:0000259" key="5">
    <source>
        <dbReference type="Pfam" id="PF00501"/>
    </source>
</evidence>
<dbReference type="GO" id="GO:0006633">
    <property type="term" value="P:fatty acid biosynthetic process"/>
    <property type="evidence" value="ECO:0007669"/>
    <property type="project" value="TreeGrafter"/>
</dbReference>
<dbReference type="GO" id="GO:0004321">
    <property type="term" value="F:fatty-acyl-CoA synthase activity"/>
    <property type="evidence" value="ECO:0007669"/>
    <property type="project" value="TreeGrafter"/>
</dbReference>
<dbReference type="InterPro" id="IPR042099">
    <property type="entry name" value="ANL_N_sf"/>
</dbReference>
<dbReference type="Gene3D" id="3.40.50.12780">
    <property type="entry name" value="N-terminal domain of ligase-like"/>
    <property type="match status" value="1"/>
</dbReference>
<comment type="caution">
    <text evidence="7">The sequence shown here is derived from an EMBL/GenBank/DDBJ whole genome shotgun (WGS) entry which is preliminary data.</text>
</comment>
<dbReference type="EMBL" id="JACRDE010000215">
    <property type="protein sequence ID" value="MBI5249386.1"/>
    <property type="molecule type" value="Genomic_DNA"/>
</dbReference>
<dbReference type="InterPro" id="IPR020845">
    <property type="entry name" value="AMP-binding_CS"/>
</dbReference>
<evidence type="ECO:0000259" key="6">
    <source>
        <dbReference type="Pfam" id="PF13193"/>
    </source>
</evidence>
<evidence type="ECO:0000313" key="7">
    <source>
        <dbReference type="EMBL" id="MBI5249386.1"/>
    </source>
</evidence>
<accession>A0A9D6V3L5</accession>
<gene>
    <name evidence="7" type="ORF">HY912_07820</name>
</gene>
<protein>
    <submittedName>
        <fullName evidence="7">Acyl-CoA synthetase</fullName>
    </submittedName>
</protein>
<evidence type="ECO:0000256" key="4">
    <source>
        <dbReference type="ARBA" id="ARBA00022840"/>
    </source>
</evidence>
<dbReference type="InterPro" id="IPR025110">
    <property type="entry name" value="AMP-bd_C"/>
</dbReference>
<dbReference type="PROSITE" id="PS00455">
    <property type="entry name" value="AMP_BINDING"/>
    <property type="match status" value="1"/>
</dbReference>
<dbReference type="Proteomes" id="UP000807825">
    <property type="component" value="Unassembled WGS sequence"/>
</dbReference>
<dbReference type="InterPro" id="IPR045851">
    <property type="entry name" value="AMP-bd_C_sf"/>
</dbReference>
<dbReference type="CDD" id="cd05971">
    <property type="entry name" value="MACS_like_3"/>
    <property type="match status" value="1"/>
</dbReference>
<feature type="domain" description="AMP-binding enzyme C-terminal" evidence="6">
    <location>
        <begin position="450"/>
        <end position="528"/>
    </location>
</feature>
<dbReference type="Gene3D" id="3.30.300.30">
    <property type="match status" value="1"/>
</dbReference>
<keyword evidence="4" id="KW-0067">ATP-binding</keyword>
<keyword evidence="3" id="KW-0547">Nucleotide-binding</keyword>
<dbReference type="FunFam" id="3.40.50.12780:FF:000063">
    <property type="entry name" value="Acetyl-coenzyme A synthetase"/>
    <property type="match status" value="1"/>
</dbReference>
<dbReference type="PANTHER" id="PTHR43605:SF10">
    <property type="entry name" value="ACYL-COA SYNTHETASE MEDIUM CHAIN FAMILY MEMBER 3"/>
    <property type="match status" value="1"/>
</dbReference>
<organism evidence="7 8">
    <name type="scientific">Desulfomonile tiedjei</name>
    <dbReference type="NCBI Taxonomy" id="2358"/>
    <lineage>
        <taxon>Bacteria</taxon>
        <taxon>Pseudomonadati</taxon>
        <taxon>Thermodesulfobacteriota</taxon>
        <taxon>Desulfomonilia</taxon>
        <taxon>Desulfomonilales</taxon>
        <taxon>Desulfomonilaceae</taxon>
        <taxon>Desulfomonile</taxon>
    </lineage>
</organism>